<evidence type="ECO:0000256" key="40">
    <source>
        <dbReference type="PIRSR" id="PIRSR612803-1"/>
    </source>
</evidence>
<evidence type="ECO:0000256" key="17">
    <source>
        <dbReference type="ARBA" id="ARBA00023128"/>
    </source>
</evidence>
<evidence type="ECO:0000256" key="21">
    <source>
        <dbReference type="ARBA" id="ARBA00035854"/>
    </source>
</evidence>
<evidence type="ECO:0000256" key="33">
    <source>
        <dbReference type="ARBA" id="ARBA00052945"/>
    </source>
</evidence>
<feature type="site" description="Important for long-chain enoyl-CoA hydratase activity" evidence="41">
    <location>
        <position position="209"/>
    </location>
</feature>
<dbReference type="InterPro" id="IPR012803">
    <property type="entry name" value="Fa_ox_alpha_mit"/>
</dbReference>
<evidence type="ECO:0000256" key="11">
    <source>
        <dbReference type="ARBA" id="ARBA00022832"/>
    </source>
</evidence>
<dbReference type="Gene3D" id="1.10.1040.50">
    <property type="match status" value="1"/>
</dbReference>
<comment type="catalytic activity">
    <reaction evidence="34">
        <text>1'-[1,2-di-(9Z,12Z-octadecadienoyl)-sn-glycero-3-phospho]-3'-[1-(9Z,12Z-octadecadienoyl)-sn-glycero-3-phospho]-glycerol + hexadecanoyl-CoA = 1'-[1,2-di-(9Z,12Z-octadecadienoyl)-sn-glycero-3-phospho]-3'-[1-(9Z,12Z-octadecadienoyl)-2-hexadecanoyl-sn-glycero-3-phospho]-glycerol + CoA</text>
        <dbReference type="Rhea" id="RHEA:43680"/>
        <dbReference type="ChEBI" id="CHEBI:57287"/>
        <dbReference type="ChEBI" id="CHEBI:57379"/>
        <dbReference type="ChEBI" id="CHEBI:83580"/>
        <dbReference type="ChEBI" id="CHEBI:83583"/>
    </reaction>
    <physiologicalReaction direction="left-to-right" evidence="34">
        <dbReference type="Rhea" id="RHEA:43681"/>
    </physiologicalReaction>
</comment>
<keyword evidence="18" id="KW-0472">Membrane</keyword>
<dbReference type="GO" id="GO:0016509">
    <property type="term" value="F:long-chain (3S)-3-hydroxyacyl-CoA dehydrogenase (NAD+) activity"/>
    <property type="evidence" value="ECO:0007669"/>
    <property type="project" value="UniProtKB-EC"/>
</dbReference>
<comment type="subunit">
    <text evidence="35">Heterotetramer of 2 alpha/HADHA and 2 beta/HADHB subunits; forms the mitochondrial trifunctional enzyme. Also purified as higher order heterooligomers including a 4 alpha/HADHA and 4 beta/HADHB heterooligomer which physiological significance remains unclear. The mitochondrial trifunctional enzyme interacts with MTLN.</text>
</comment>
<evidence type="ECO:0000256" key="29">
    <source>
        <dbReference type="ARBA" id="ARBA00052224"/>
    </source>
</evidence>
<evidence type="ECO:0000256" key="22">
    <source>
        <dbReference type="ARBA" id="ARBA00047613"/>
    </source>
</evidence>
<dbReference type="FunFam" id="1.10.1040.50:FF:000002">
    <property type="entry name" value="Trifunctional enzyme subunit alpha, mitochondrial"/>
    <property type="match status" value="1"/>
</dbReference>
<keyword evidence="16" id="KW-0443">Lipid metabolism</keyword>
<comment type="catalytic activity">
    <reaction evidence="32">
        <text>1'-[1,2-di-(9Z,12Z-octadecadienoyl)-sn-glycero-3-phospho]-3'-[1-(9Z,12Z-octadecadienoyl)-sn-glycero-3-phospho]-glycerol + (9Z)-octadecenoyl-CoA = 1'-[1,2-di-(9Z,12Z-octadecadienoyl)-sn-glycero-3-phospho]-3'-[1-(9Z,12Z-octadecadienoyl)-2-(9Z-octadecenoyl)-sn-glycero-3-phospho]-glycerol + CoA</text>
        <dbReference type="Rhea" id="RHEA:43676"/>
        <dbReference type="ChEBI" id="CHEBI:57287"/>
        <dbReference type="ChEBI" id="CHEBI:57387"/>
        <dbReference type="ChEBI" id="CHEBI:83580"/>
        <dbReference type="ChEBI" id="CHEBI:83582"/>
    </reaction>
    <physiologicalReaction direction="left-to-right" evidence="32">
        <dbReference type="Rhea" id="RHEA:43677"/>
    </physiologicalReaction>
</comment>
<dbReference type="GO" id="GO:0016740">
    <property type="term" value="F:transferase activity"/>
    <property type="evidence" value="ECO:0007669"/>
    <property type="project" value="UniProtKB-KW"/>
</dbReference>
<evidence type="ECO:0000256" key="34">
    <source>
        <dbReference type="ARBA" id="ARBA00052989"/>
    </source>
</evidence>
<organism evidence="44 45">
    <name type="scientific">Artemia franciscana</name>
    <name type="common">Brine shrimp</name>
    <name type="synonym">Artemia sanfranciscana</name>
    <dbReference type="NCBI Taxonomy" id="6661"/>
    <lineage>
        <taxon>Eukaryota</taxon>
        <taxon>Metazoa</taxon>
        <taxon>Ecdysozoa</taxon>
        <taxon>Arthropoda</taxon>
        <taxon>Crustacea</taxon>
        <taxon>Branchiopoda</taxon>
        <taxon>Anostraca</taxon>
        <taxon>Artemiidae</taxon>
        <taxon>Artemia</taxon>
    </lineage>
</organism>
<evidence type="ECO:0000256" key="30">
    <source>
        <dbReference type="ARBA" id="ARBA00052711"/>
    </source>
</evidence>
<evidence type="ECO:0000256" key="36">
    <source>
        <dbReference type="ARBA" id="ARBA00066806"/>
    </source>
</evidence>
<keyword evidence="14" id="KW-0560">Oxidoreductase</keyword>
<feature type="domain" description="3-hydroxyacyl-CoA dehydrogenase C-terminal" evidence="42">
    <location>
        <begin position="581"/>
        <end position="675"/>
    </location>
</feature>
<keyword evidence="11" id="KW-0276">Fatty acid metabolism</keyword>
<evidence type="ECO:0000256" key="27">
    <source>
        <dbReference type="ARBA" id="ARBA00051215"/>
    </source>
</evidence>
<evidence type="ECO:0000256" key="37">
    <source>
        <dbReference type="ARBA" id="ARBA00068347"/>
    </source>
</evidence>
<keyword evidence="12" id="KW-0809">Transit peptide</keyword>
<dbReference type="FunFam" id="3.40.50.720:FF:000009">
    <property type="entry name" value="Fatty oxidation complex, alpha subunit"/>
    <property type="match status" value="1"/>
</dbReference>
<evidence type="ECO:0000256" key="9">
    <source>
        <dbReference type="ARBA" id="ARBA00022679"/>
    </source>
</evidence>
<keyword evidence="19" id="KW-0456">Lyase</keyword>
<evidence type="ECO:0000256" key="2">
    <source>
        <dbReference type="ARBA" id="ARBA00004273"/>
    </source>
</evidence>
<dbReference type="SUPFAM" id="SSF51735">
    <property type="entry name" value="NAD(P)-binding Rossmann-fold domains"/>
    <property type="match status" value="1"/>
</dbReference>
<dbReference type="Gene3D" id="3.40.50.720">
    <property type="entry name" value="NAD(P)-binding Rossmann-like Domain"/>
    <property type="match status" value="1"/>
</dbReference>
<evidence type="ECO:0000256" key="16">
    <source>
        <dbReference type="ARBA" id="ARBA00023098"/>
    </source>
</evidence>
<comment type="subcellular location">
    <subcellularLocation>
        <location evidence="2">Mitochondrion inner membrane</location>
    </subcellularLocation>
</comment>
<keyword evidence="9" id="KW-0808">Transferase</keyword>
<comment type="catalytic activity">
    <reaction evidence="28">
        <text>(3S)-hydroxyoctanoyl-CoA = (2E)-octenoyl-CoA + H2O</text>
        <dbReference type="Rhea" id="RHEA:31199"/>
        <dbReference type="ChEBI" id="CHEBI:15377"/>
        <dbReference type="ChEBI" id="CHEBI:62242"/>
        <dbReference type="ChEBI" id="CHEBI:62617"/>
    </reaction>
    <physiologicalReaction direction="right-to-left" evidence="28">
        <dbReference type="Rhea" id="RHEA:31201"/>
    </physiologicalReaction>
</comment>
<keyword evidence="17" id="KW-0496">Mitochondrion</keyword>
<dbReference type="GO" id="GO:0004300">
    <property type="term" value="F:enoyl-CoA hydratase activity"/>
    <property type="evidence" value="ECO:0007669"/>
    <property type="project" value="UniProtKB-EC"/>
</dbReference>
<comment type="caution">
    <text evidence="44">The sequence shown here is derived from an EMBL/GenBank/DDBJ whole genome shotgun (WGS) entry which is preliminary data.</text>
</comment>
<dbReference type="Gene3D" id="3.90.226.10">
    <property type="entry name" value="2-enoyl-CoA Hydratase, Chain A, domain 1"/>
    <property type="match status" value="1"/>
</dbReference>
<dbReference type="EC" id="4.2.1.17" evidence="6"/>
<dbReference type="GO" id="GO:0006635">
    <property type="term" value="P:fatty acid beta-oxidation"/>
    <property type="evidence" value="ECO:0007669"/>
    <property type="project" value="InterPro"/>
</dbReference>
<evidence type="ECO:0000256" key="10">
    <source>
        <dbReference type="ARBA" id="ARBA00022792"/>
    </source>
</evidence>
<evidence type="ECO:0000256" key="13">
    <source>
        <dbReference type="ARBA" id="ARBA00022990"/>
    </source>
</evidence>
<dbReference type="PANTHER" id="PTHR43612">
    <property type="entry name" value="TRIFUNCTIONAL ENZYME SUBUNIT ALPHA"/>
    <property type="match status" value="1"/>
</dbReference>
<evidence type="ECO:0000256" key="1">
    <source>
        <dbReference type="ARBA" id="ARBA00000469"/>
    </source>
</evidence>
<evidence type="ECO:0000256" key="5">
    <source>
        <dbReference type="ARBA" id="ARBA00008750"/>
    </source>
</evidence>
<comment type="catalytic activity">
    <reaction evidence="27">
        <text>a 4-saturated-(3S)-3-hydroxyacyl-CoA = a (3E)-enoyl-CoA + H2O</text>
        <dbReference type="Rhea" id="RHEA:20724"/>
        <dbReference type="ChEBI" id="CHEBI:15377"/>
        <dbReference type="ChEBI" id="CHEBI:58521"/>
        <dbReference type="ChEBI" id="CHEBI:137480"/>
        <dbReference type="EC" id="4.2.1.17"/>
    </reaction>
    <physiologicalReaction direction="right-to-left" evidence="27">
        <dbReference type="Rhea" id="RHEA:20726"/>
    </physiologicalReaction>
</comment>
<dbReference type="InterPro" id="IPR036291">
    <property type="entry name" value="NAD(P)-bd_dom_sf"/>
</dbReference>
<dbReference type="InterPro" id="IPR001753">
    <property type="entry name" value="Enoyl-CoA_hydra/iso"/>
</dbReference>
<sequence length="801" mass="86781">GILNKDLFSKYEIMAKNLLHISHIPGIRLLCNKGHFKHAKYGVIVLSYAEPFQTVAVTGINFSRNFASSQALSGIHTKLEVKDGVAVIRFDSPDSKVNTLNQATMAEMKQAMDQIQNDSSVKAAVLISGKPGCFIAGADITMLEKCQTAEEASSLSKACQDILFEVEKSPKPFVAAIMGSCLGGGLEVALACRYRIAAKDKKTGVGLPEVMLGLLPGGGGTQRLPQLISLPTALDMALTGKTLKTDKAKKVGIVDMAVDALGPGLKPSDQTTLEYLEKVAIKTASDLASGSLKVHRGPKSLSDKVFKTALKYDFVKNMIFNKAKAAVMKQTNGLYPAPLKILDVIRAGLDKGSKAGYDAESKGFGELAVTNESRGLIGLFHGQTECKKNRFGKPAKETKTLAILGAGLMGAGIAQVSIDKGMHVLMKDMSLEGLARGQTQIQKGLDTAVKRRKIASFEKDQIYSNLEPTLSYEHFNHADMVIEAVFEDMDIKHRVIKEVEKYIPEHCVFASNTSALPITEIAKASKRPEKVVGMHYFSPVDKMMLLEIITTDKTSKDTAAAAVQVGLRQGKVVITVKDGPGFYTTRILAPMQSEAIRVMQEGVNPKKLDKLSKGFGFPVGAATLADEVGLDVAAHISVFLDKEFGERFAGGDTRVIHEMVEAGFRGRKSGKGCFIYEAGVKDRPVNEEAVNILKKYSLTPKGFQSDSDIQLRLVSRFVNEAIMCLQEGILANPLEGDVGAVFGLGFPPFTGGPFRFIDAYGGDKFVAKMRQFESAYGPAFTPCQLLLDHAKDSSKRFYPRK</sequence>
<comment type="similarity">
    <text evidence="4">In the central section; belongs to the 3-hydroxyacyl-CoA dehydrogenase family.</text>
</comment>
<protein>
    <recommendedName>
        <fullName evidence="37">Trifunctional enzyme subunit alpha, mitochondrial</fullName>
        <ecNumber evidence="36">1.1.1.211</ecNumber>
        <ecNumber evidence="6">4.2.1.17</ecNumber>
    </recommendedName>
    <alternativeName>
        <fullName evidence="38">Monolysocardiolipin acyltransferase</fullName>
    </alternativeName>
    <alternativeName>
        <fullName evidence="39">TP-alpha</fullName>
    </alternativeName>
</protein>
<dbReference type="CDD" id="cd06558">
    <property type="entry name" value="crotonase-like"/>
    <property type="match status" value="1"/>
</dbReference>
<evidence type="ECO:0000256" key="3">
    <source>
        <dbReference type="ARBA" id="ARBA00005005"/>
    </source>
</evidence>
<reference evidence="44" key="1">
    <citation type="submission" date="2023-07" db="EMBL/GenBank/DDBJ databases">
        <title>Chromosome-level genome assembly of Artemia franciscana.</title>
        <authorList>
            <person name="Jo E."/>
        </authorList>
    </citation>
    <scope>NUCLEOTIDE SEQUENCE</scope>
    <source>
        <tissue evidence="44">Whole body</tissue>
    </source>
</reference>
<dbReference type="EMBL" id="JAVRJZ010000004">
    <property type="protein sequence ID" value="KAK2723280.1"/>
    <property type="molecule type" value="Genomic_DNA"/>
</dbReference>
<comment type="catalytic activity">
    <reaction evidence="23">
        <text>(3S)-hydroxydecanoyl-CoA + NAD(+) = 3-oxodecanoyl-CoA + NADH + H(+)</text>
        <dbReference type="Rhea" id="RHEA:31187"/>
        <dbReference type="ChEBI" id="CHEBI:15378"/>
        <dbReference type="ChEBI" id="CHEBI:57540"/>
        <dbReference type="ChEBI" id="CHEBI:57945"/>
        <dbReference type="ChEBI" id="CHEBI:62548"/>
        <dbReference type="ChEBI" id="CHEBI:62616"/>
    </reaction>
    <physiologicalReaction direction="left-to-right" evidence="23">
        <dbReference type="Rhea" id="RHEA:31188"/>
    </physiologicalReaction>
</comment>
<comment type="catalytic activity">
    <reaction evidence="29">
        <text>(3S)-hydroxyoctanoyl-CoA + NAD(+) = 3-oxooctanoyl-CoA + NADH + H(+)</text>
        <dbReference type="Rhea" id="RHEA:31195"/>
        <dbReference type="ChEBI" id="CHEBI:15378"/>
        <dbReference type="ChEBI" id="CHEBI:57540"/>
        <dbReference type="ChEBI" id="CHEBI:57945"/>
        <dbReference type="ChEBI" id="CHEBI:62617"/>
        <dbReference type="ChEBI" id="CHEBI:62619"/>
    </reaction>
    <physiologicalReaction direction="left-to-right" evidence="29">
        <dbReference type="Rhea" id="RHEA:31196"/>
    </physiologicalReaction>
</comment>
<comment type="similarity">
    <text evidence="5">In the N-terminal section; belongs to the enoyl-CoA hydratase/isomerase family.</text>
</comment>
<evidence type="ECO:0000313" key="45">
    <source>
        <dbReference type="Proteomes" id="UP001187531"/>
    </source>
</evidence>
<dbReference type="EC" id="1.1.1.211" evidence="36"/>
<dbReference type="InterPro" id="IPR029045">
    <property type="entry name" value="ClpP/crotonase-like_dom_sf"/>
</dbReference>
<evidence type="ECO:0000256" key="8">
    <source>
        <dbReference type="ARBA" id="ARBA00022553"/>
    </source>
</evidence>
<dbReference type="Pfam" id="PF02737">
    <property type="entry name" value="3HCDH_N"/>
    <property type="match status" value="1"/>
</dbReference>
<evidence type="ECO:0000256" key="26">
    <source>
        <dbReference type="ARBA" id="ARBA00050446"/>
    </source>
</evidence>
<dbReference type="GO" id="GO:0016507">
    <property type="term" value="C:mitochondrial fatty acid beta-oxidation multienzyme complex"/>
    <property type="evidence" value="ECO:0007669"/>
    <property type="project" value="InterPro"/>
</dbReference>
<evidence type="ECO:0000256" key="24">
    <source>
        <dbReference type="ARBA" id="ARBA00049556"/>
    </source>
</evidence>
<evidence type="ECO:0000256" key="38">
    <source>
        <dbReference type="ARBA" id="ARBA00077617"/>
    </source>
</evidence>
<evidence type="ECO:0000313" key="44">
    <source>
        <dbReference type="EMBL" id="KAK2723280.1"/>
    </source>
</evidence>
<dbReference type="GO" id="GO:0070403">
    <property type="term" value="F:NAD+ binding"/>
    <property type="evidence" value="ECO:0007669"/>
    <property type="project" value="InterPro"/>
</dbReference>
<evidence type="ECO:0000256" key="20">
    <source>
        <dbReference type="ARBA" id="ARBA00023268"/>
    </source>
</evidence>
<proteinExistence type="inferred from homology"/>
<dbReference type="Pfam" id="PF00378">
    <property type="entry name" value="ECH_1"/>
    <property type="match status" value="1"/>
</dbReference>
<dbReference type="SUPFAM" id="SSF52096">
    <property type="entry name" value="ClpP/crotonase"/>
    <property type="match status" value="1"/>
</dbReference>
<keyword evidence="45" id="KW-1185">Reference proteome</keyword>
<keyword evidence="7" id="KW-0488">Methylation</keyword>
<feature type="non-terminal residue" evidence="44">
    <location>
        <position position="1"/>
    </location>
</feature>
<comment type="catalytic activity">
    <reaction evidence="21">
        <text>a (3S)-3-hydroxyacyl-CoA = a (2E)-enoyl-CoA + H2O</text>
        <dbReference type="Rhea" id="RHEA:16105"/>
        <dbReference type="ChEBI" id="CHEBI:15377"/>
        <dbReference type="ChEBI" id="CHEBI:57318"/>
        <dbReference type="ChEBI" id="CHEBI:58856"/>
        <dbReference type="EC" id="4.2.1.17"/>
    </reaction>
    <physiologicalReaction direction="right-to-left" evidence="21">
        <dbReference type="Rhea" id="RHEA:16107"/>
    </physiologicalReaction>
</comment>
<accession>A0AA88I3F9</accession>
<comment type="catalytic activity">
    <reaction evidence="25">
        <text>1'-[1,2-di-(9Z,12Z-octadecadienoyl)-sn-glycero-3-phospho]-3'-[1-(9Z,12Z-octadecadienoyl)-sn-glycero-3-phospho]-glycerol + (9Z,12Z)-octadecadienoyl-CoA = 1',3'-bis-[1,2-di-(9Z,12Z-octadecadienoyl)-sn-glycero-3-phospho]-glycerol + CoA</text>
        <dbReference type="Rhea" id="RHEA:43672"/>
        <dbReference type="ChEBI" id="CHEBI:57287"/>
        <dbReference type="ChEBI" id="CHEBI:57383"/>
        <dbReference type="ChEBI" id="CHEBI:83580"/>
        <dbReference type="ChEBI" id="CHEBI:83581"/>
    </reaction>
    <physiologicalReaction direction="left-to-right" evidence="25">
        <dbReference type="Rhea" id="RHEA:43673"/>
    </physiologicalReaction>
</comment>
<comment type="pathway">
    <text evidence="3">Lipid metabolism; fatty acid beta-oxidation.</text>
</comment>
<evidence type="ECO:0000256" key="19">
    <source>
        <dbReference type="ARBA" id="ARBA00023239"/>
    </source>
</evidence>
<comment type="catalytic activity">
    <reaction evidence="24">
        <text>a (3S)-3-hydroxyacyl-CoA + NAD(+) = a 3-oxoacyl-CoA + NADH + H(+)</text>
        <dbReference type="Rhea" id="RHEA:22432"/>
        <dbReference type="ChEBI" id="CHEBI:15378"/>
        <dbReference type="ChEBI" id="CHEBI:57318"/>
        <dbReference type="ChEBI" id="CHEBI:57540"/>
        <dbReference type="ChEBI" id="CHEBI:57945"/>
        <dbReference type="ChEBI" id="CHEBI:90726"/>
        <dbReference type="EC" id="1.1.1.35"/>
    </reaction>
</comment>
<evidence type="ECO:0000256" key="6">
    <source>
        <dbReference type="ARBA" id="ARBA00012076"/>
    </source>
</evidence>
<evidence type="ECO:0000256" key="41">
    <source>
        <dbReference type="PIRSR" id="PIRSR612803-2"/>
    </source>
</evidence>
<dbReference type="InterPro" id="IPR008927">
    <property type="entry name" value="6-PGluconate_DH-like_C_sf"/>
</dbReference>
<feature type="domain" description="3-hydroxyacyl-CoA dehydrogenase NAD binding" evidence="43">
    <location>
        <begin position="401"/>
        <end position="578"/>
    </location>
</feature>
<feature type="site" description="Important for hydroxyacyl-coenzyme A dehydrogenase activity" evidence="41">
    <location>
        <position position="535"/>
    </location>
</feature>
<dbReference type="NCBIfam" id="TIGR02441">
    <property type="entry name" value="fa_ox_alpha_mit"/>
    <property type="match status" value="1"/>
</dbReference>
<evidence type="ECO:0000259" key="42">
    <source>
        <dbReference type="Pfam" id="PF00725"/>
    </source>
</evidence>
<dbReference type="Pfam" id="PF00725">
    <property type="entry name" value="3HCDH"/>
    <property type="match status" value="1"/>
</dbReference>
<evidence type="ECO:0000256" key="18">
    <source>
        <dbReference type="ARBA" id="ARBA00023136"/>
    </source>
</evidence>
<keyword evidence="20" id="KW-0511">Multifunctional enzyme</keyword>
<keyword evidence="10" id="KW-0999">Mitochondrion inner membrane</keyword>
<comment type="catalytic activity">
    <reaction evidence="30">
        <text>(3S)-3-hydroxydodecanoyl-CoA = (2E)-dodecenoyl-CoA + H2O</text>
        <dbReference type="Rhea" id="RHEA:31075"/>
        <dbReference type="ChEBI" id="CHEBI:15377"/>
        <dbReference type="ChEBI" id="CHEBI:57330"/>
        <dbReference type="ChEBI" id="CHEBI:62558"/>
    </reaction>
    <physiologicalReaction direction="right-to-left" evidence="30">
        <dbReference type="Rhea" id="RHEA:31077"/>
    </physiologicalReaction>
</comment>
<comment type="catalytic activity">
    <reaction evidence="33">
        <text>(3S)-3-hydroxydodecanoyl-CoA + NAD(+) = 3-oxododecanoyl-CoA + NADH + H(+)</text>
        <dbReference type="Rhea" id="RHEA:31179"/>
        <dbReference type="ChEBI" id="CHEBI:15378"/>
        <dbReference type="ChEBI" id="CHEBI:57540"/>
        <dbReference type="ChEBI" id="CHEBI:57945"/>
        <dbReference type="ChEBI" id="CHEBI:62558"/>
        <dbReference type="ChEBI" id="CHEBI:62615"/>
    </reaction>
    <physiologicalReaction direction="left-to-right" evidence="33">
        <dbReference type="Rhea" id="RHEA:31180"/>
    </physiologicalReaction>
</comment>
<feature type="site" description="Important for long-chain enoyl-CoA hydratase activity" evidence="41">
    <location>
        <position position="187"/>
    </location>
</feature>
<gene>
    <name evidence="44" type="ORF">QYM36_001813</name>
</gene>
<evidence type="ECO:0000256" key="25">
    <source>
        <dbReference type="ARBA" id="ARBA00050222"/>
    </source>
</evidence>
<name>A0AA88I3F9_ARTSF</name>
<dbReference type="FunFam" id="3.90.226.10:FF:000011">
    <property type="entry name" value="Fatty acid oxidation complex subunit alpha"/>
    <property type="match status" value="1"/>
</dbReference>
<keyword evidence="13" id="KW-0007">Acetylation</keyword>
<dbReference type="InterPro" id="IPR050136">
    <property type="entry name" value="FA_oxidation_alpha_subunit"/>
</dbReference>
<evidence type="ECO:0000256" key="23">
    <source>
        <dbReference type="ARBA" id="ARBA00048361"/>
    </source>
</evidence>
<feature type="active site" description="For hydroxyacyl-coenzyme A dehydrogenase activity" evidence="40">
    <location>
        <position position="547"/>
    </location>
</feature>
<evidence type="ECO:0000256" key="4">
    <source>
        <dbReference type="ARBA" id="ARBA00007005"/>
    </source>
</evidence>
<comment type="catalytic activity">
    <reaction evidence="22">
        <text>(3S)-hydroxyhexadecanoyl-CoA + NAD(+) = 3-oxohexadecanoyl-CoA + NADH + H(+)</text>
        <dbReference type="Rhea" id="RHEA:31159"/>
        <dbReference type="ChEBI" id="CHEBI:15378"/>
        <dbReference type="ChEBI" id="CHEBI:57349"/>
        <dbReference type="ChEBI" id="CHEBI:57540"/>
        <dbReference type="ChEBI" id="CHEBI:57945"/>
        <dbReference type="ChEBI" id="CHEBI:62613"/>
    </reaction>
    <physiologicalReaction direction="left-to-right" evidence="22">
        <dbReference type="Rhea" id="RHEA:31160"/>
    </physiologicalReaction>
</comment>
<dbReference type="GO" id="GO:0005743">
    <property type="term" value="C:mitochondrial inner membrane"/>
    <property type="evidence" value="ECO:0007669"/>
    <property type="project" value="UniProtKB-SubCell"/>
</dbReference>
<comment type="catalytic activity">
    <reaction evidence="1">
        <text>(3S)-hydroxyhexadecanoyl-CoA = (2E)-hexadecenoyl-CoA + H2O</text>
        <dbReference type="Rhea" id="RHEA:31163"/>
        <dbReference type="ChEBI" id="CHEBI:15377"/>
        <dbReference type="ChEBI" id="CHEBI:61526"/>
        <dbReference type="ChEBI" id="CHEBI:62613"/>
    </reaction>
    <physiologicalReaction direction="right-to-left" evidence="1">
        <dbReference type="Rhea" id="RHEA:31165"/>
    </physiologicalReaction>
</comment>
<dbReference type="AlphaFoldDB" id="A0AA88I3F9"/>
<evidence type="ECO:0000256" key="31">
    <source>
        <dbReference type="ARBA" id="ARBA00052834"/>
    </source>
</evidence>
<evidence type="ECO:0000256" key="39">
    <source>
        <dbReference type="ARBA" id="ARBA00083277"/>
    </source>
</evidence>
<dbReference type="Proteomes" id="UP001187531">
    <property type="component" value="Unassembled WGS sequence"/>
</dbReference>
<evidence type="ECO:0000259" key="43">
    <source>
        <dbReference type="Pfam" id="PF02737"/>
    </source>
</evidence>
<keyword evidence="8" id="KW-0597">Phosphoprotein</keyword>
<comment type="catalytic activity">
    <reaction evidence="31">
        <text>(3S)-hydroxytetradecanoyl-CoA + NAD(+) = 3-oxotetradecanoyl-CoA + NADH + H(+)</text>
        <dbReference type="Rhea" id="RHEA:31167"/>
        <dbReference type="ChEBI" id="CHEBI:15378"/>
        <dbReference type="ChEBI" id="CHEBI:57540"/>
        <dbReference type="ChEBI" id="CHEBI:57945"/>
        <dbReference type="ChEBI" id="CHEBI:62543"/>
        <dbReference type="ChEBI" id="CHEBI:62614"/>
    </reaction>
    <physiologicalReaction direction="left-to-right" evidence="31">
        <dbReference type="Rhea" id="RHEA:31168"/>
    </physiologicalReaction>
</comment>
<evidence type="ECO:0000256" key="15">
    <source>
        <dbReference type="ARBA" id="ARBA00023027"/>
    </source>
</evidence>
<evidence type="ECO:0000256" key="32">
    <source>
        <dbReference type="ARBA" id="ARBA00052860"/>
    </source>
</evidence>
<dbReference type="PANTHER" id="PTHR43612:SF3">
    <property type="entry name" value="TRIFUNCTIONAL ENZYME SUBUNIT ALPHA, MITOCHONDRIAL"/>
    <property type="match status" value="1"/>
</dbReference>
<keyword evidence="15" id="KW-0520">NAD</keyword>
<comment type="catalytic activity">
    <reaction evidence="26">
        <text>a long-chain (3S)-3-hydroxy fatty acyl-CoA + NAD(+) = a long-chain 3-oxo-fatty acyl-CoA + NADH + H(+)</text>
        <dbReference type="Rhea" id="RHEA:52656"/>
        <dbReference type="ChEBI" id="CHEBI:15378"/>
        <dbReference type="ChEBI" id="CHEBI:57540"/>
        <dbReference type="ChEBI" id="CHEBI:57945"/>
        <dbReference type="ChEBI" id="CHEBI:136757"/>
        <dbReference type="ChEBI" id="CHEBI:136758"/>
        <dbReference type="EC" id="1.1.1.211"/>
    </reaction>
    <physiologicalReaction direction="left-to-right" evidence="26">
        <dbReference type="Rhea" id="RHEA:52657"/>
    </physiologicalReaction>
</comment>
<evidence type="ECO:0000256" key="28">
    <source>
        <dbReference type="ARBA" id="ARBA00051877"/>
    </source>
</evidence>
<evidence type="ECO:0000256" key="35">
    <source>
        <dbReference type="ARBA" id="ARBA00062153"/>
    </source>
</evidence>
<evidence type="ECO:0000256" key="12">
    <source>
        <dbReference type="ARBA" id="ARBA00022946"/>
    </source>
</evidence>
<evidence type="ECO:0000256" key="14">
    <source>
        <dbReference type="ARBA" id="ARBA00023002"/>
    </source>
</evidence>
<dbReference type="SUPFAM" id="SSF48179">
    <property type="entry name" value="6-phosphogluconate dehydrogenase C-terminal domain-like"/>
    <property type="match status" value="2"/>
</dbReference>
<dbReference type="InterPro" id="IPR006176">
    <property type="entry name" value="3-OHacyl-CoA_DH_NAD-bd"/>
</dbReference>
<dbReference type="InterPro" id="IPR006108">
    <property type="entry name" value="3HC_DH_C"/>
</dbReference>
<evidence type="ECO:0000256" key="7">
    <source>
        <dbReference type="ARBA" id="ARBA00022481"/>
    </source>
</evidence>